<organism evidence="1 2">
    <name type="scientific">Neorhizobium lilium</name>
    <dbReference type="NCBI Taxonomy" id="2503024"/>
    <lineage>
        <taxon>Bacteria</taxon>
        <taxon>Pseudomonadati</taxon>
        <taxon>Pseudomonadota</taxon>
        <taxon>Alphaproteobacteria</taxon>
        <taxon>Hyphomicrobiales</taxon>
        <taxon>Rhizobiaceae</taxon>
        <taxon>Rhizobium/Agrobacterium group</taxon>
        <taxon>Neorhizobium</taxon>
    </lineage>
</organism>
<name>A0A3S3VJW1_9HYPH</name>
<keyword evidence="2" id="KW-1185">Reference proteome</keyword>
<evidence type="ECO:0000313" key="2">
    <source>
        <dbReference type="Proteomes" id="UP000287687"/>
    </source>
</evidence>
<dbReference type="RefSeq" id="WP_128442277.1">
    <property type="nucleotide sequence ID" value="NZ_SBIP01000002.1"/>
</dbReference>
<comment type="caution">
    <text evidence="1">The sequence shown here is derived from an EMBL/GenBank/DDBJ whole genome shotgun (WGS) entry which is preliminary data.</text>
</comment>
<reference evidence="1 2" key="1">
    <citation type="submission" date="2019-01" db="EMBL/GenBank/DDBJ databases">
        <title>The draft genome of Rhizobium sp. 24NR.</title>
        <authorList>
            <person name="Liu L."/>
            <person name="Liang L."/>
            <person name="Shi S."/>
            <person name="Xu L."/>
            <person name="Wang X."/>
            <person name="Li L."/>
            <person name="Zhang X."/>
        </authorList>
    </citation>
    <scope>NUCLEOTIDE SEQUENCE [LARGE SCALE GENOMIC DNA]</scope>
    <source>
        <strain evidence="1 2">24NR</strain>
    </source>
</reference>
<accession>A0A3S3VJW1</accession>
<dbReference type="AlphaFoldDB" id="A0A3S3VJW1"/>
<dbReference type="Proteomes" id="UP000287687">
    <property type="component" value="Unassembled WGS sequence"/>
</dbReference>
<gene>
    <name evidence="1" type="ORF">EPK99_06630</name>
</gene>
<evidence type="ECO:0000313" key="1">
    <source>
        <dbReference type="EMBL" id="RWX78299.1"/>
    </source>
</evidence>
<sequence>MTATRQKKLEYIRSFGPYALDQAVTAMLARKESNWLTDDQIDDITSQMVSDARWTQHHNMRERELAQSRRALAYTDAGRVYSALASEGAR</sequence>
<dbReference type="EMBL" id="SBIP01000002">
    <property type="protein sequence ID" value="RWX78299.1"/>
    <property type="molecule type" value="Genomic_DNA"/>
</dbReference>
<proteinExistence type="predicted"/>
<protein>
    <submittedName>
        <fullName evidence="1">Uncharacterized protein</fullName>
    </submittedName>
</protein>
<dbReference type="OrthoDB" id="8455281at2"/>